<evidence type="ECO:0000313" key="1">
    <source>
        <dbReference type="EMBL" id="KII60545.1"/>
    </source>
</evidence>
<accession>A0A0C2M0K7</accession>
<organism evidence="1 2">
    <name type="scientific">Thelohanellus kitauei</name>
    <name type="common">Myxosporean</name>
    <dbReference type="NCBI Taxonomy" id="669202"/>
    <lineage>
        <taxon>Eukaryota</taxon>
        <taxon>Metazoa</taxon>
        <taxon>Cnidaria</taxon>
        <taxon>Myxozoa</taxon>
        <taxon>Myxosporea</taxon>
        <taxon>Bivalvulida</taxon>
        <taxon>Platysporina</taxon>
        <taxon>Myxobolidae</taxon>
        <taxon>Thelohanellus</taxon>
    </lineage>
</organism>
<proteinExistence type="predicted"/>
<keyword evidence="2" id="KW-1185">Reference proteome</keyword>
<dbReference type="Proteomes" id="UP000031668">
    <property type="component" value="Unassembled WGS sequence"/>
</dbReference>
<protein>
    <submittedName>
        <fullName evidence="1">Uncharacterized protein</fullName>
    </submittedName>
</protein>
<gene>
    <name evidence="1" type="ORF">RF11_05619</name>
</gene>
<dbReference type="AlphaFoldDB" id="A0A0C2M0K7"/>
<sequence length="146" mass="17692">MDIDFDPFRLVLLKINLIDISSSFKEKNIKNDEITPNYLFHNDESKECVSLIYEDCFNGFLCNMVCLPKNMKLYNYTIHITNRENDHEKFTNKIGIKSALYDKENRYFKYYYEKSYPLNFGRPFMPMTGYSNRMRVPRIIYNYDFM</sequence>
<name>A0A0C2M0K7_THEKT</name>
<evidence type="ECO:0000313" key="2">
    <source>
        <dbReference type="Proteomes" id="UP000031668"/>
    </source>
</evidence>
<dbReference type="EMBL" id="JWZT01005579">
    <property type="protein sequence ID" value="KII60545.1"/>
    <property type="molecule type" value="Genomic_DNA"/>
</dbReference>
<comment type="caution">
    <text evidence="1">The sequence shown here is derived from an EMBL/GenBank/DDBJ whole genome shotgun (WGS) entry which is preliminary data.</text>
</comment>
<reference evidence="1 2" key="1">
    <citation type="journal article" date="2014" name="Genome Biol. Evol.">
        <title>The genome of the myxosporean Thelohanellus kitauei shows adaptations to nutrient acquisition within its fish host.</title>
        <authorList>
            <person name="Yang Y."/>
            <person name="Xiong J."/>
            <person name="Zhou Z."/>
            <person name="Huo F."/>
            <person name="Miao W."/>
            <person name="Ran C."/>
            <person name="Liu Y."/>
            <person name="Zhang J."/>
            <person name="Feng J."/>
            <person name="Wang M."/>
            <person name="Wang M."/>
            <person name="Wang L."/>
            <person name="Yao B."/>
        </authorList>
    </citation>
    <scope>NUCLEOTIDE SEQUENCE [LARGE SCALE GENOMIC DNA]</scope>
    <source>
        <strain evidence="1">Wuqing</strain>
    </source>
</reference>